<reference evidence="3 4" key="1">
    <citation type="submission" date="2017-07" db="EMBL/GenBank/DDBJ databases">
        <title>Genome Sequence of Arenibacter algicola Strain SMS7 Isolated from a culture of the Diatom Skeletonema marinoi.</title>
        <authorList>
            <person name="Topel M."/>
            <person name="Pinder M.I.M."/>
            <person name="Johansson O.N."/>
            <person name="Kourtchenko O."/>
            <person name="Godhe A."/>
            <person name="Clarke A.K."/>
        </authorList>
    </citation>
    <scope>NUCLEOTIDE SEQUENCE [LARGE SCALE GENOMIC DNA]</scope>
    <source>
        <strain evidence="3 4">SMS7</strain>
    </source>
</reference>
<gene>
    <name evidence="3" type="ORF">AREALGSMS7_01331</name>
</gene>
<dbReference type="GO" id="GO:0006310">
    <property type="term" value="P:DNA recombination"/>
    <property type="evidence" value="ECO:0007669"/>
    <property type="project" value="UniProtKB-KW"/>
</dbReference>
<dbReference type="Proteomes" id="UP000204551">
    <property type="component" value="Chromosome"/>
</dbReference>
<dbReference type="InterPro" id="IPR011010">
    <property type="entry name" value="DNA_brk_join_enz"/>
</dbReference>
<dbReference type="InterPro" id="IPR002104">
    <property type="entry name" value="Integrase_catalytic"/>
</dbReference>
<dbReference type="eggNOG" id="COG4974">
    <property type="taxonomic scope" value="Bacteria"/>
</dbReference>
<dbReference type="RefSeq" id="WP_093977726.1">
    <property type="nucleotide sequence ID" value="NZ_CP022515.1"/>
</dbReference>
<sequence length="227" mass="26516">MRAIRALYNLAFERNLVKEEFYPFKTYKVSKLKGKSPKKALTMEQVKKIVDLDLKKYPSFTNARNYFVFSFYTRGMNFADMMKLEWKAIDDNNIFYTRSKTKGNFMIKILPPVREILDYYQEYSLGTKYVFPILLKDELTPLQLENRKHKTLQRYNKELKEIAKICGIDKPLSSYVARHSYANCLKQKGVATDVISESMGHQNLAVTQAYLKELDSAVLDEASELLL</sequence>
<feature type="domain" description="Tyr recombinase" evidence="2">
    <location>
        <begin position="36"/>
        <end position="224"/>
    </location>
</feature>
<proteinExistence type="predicted"/>
<name>A0A221UTY4_9FLAO</name>
<protein>
    <submittedName>
        <fullName evidence="3">Tyrosine recombinase XerD</fullName>
    </submittedName>
</protein>
<dbReference type="GO" id="GO:0003677">
    <property type="term" value="F:DNA binding"/>
    <property type="evidence" value="ECO:0007669"/>
    <property type="project" value="InterPro"/>
</dbReference>
<dbReference type="AlphaFoldDB" id="A0A221UTY4"/>
<dbReference type="KEGG" id="aalg:AREALGSMS7_01331"/>
<dbReference type="Pfam" id="PF00589">
    <property type="entry name" value="Phage_integrase"/>
    <property type="match status" value="1"/>
</dbReference>
<dbReference type="PANTHER" id="PTHR30349">
    <property type="entry name" value="PHAGE INTEGRASE-RELATED"/>
    <property type="match status" value="1"/>
</dbReference>
<evidence type="ECO:0000313" key="4">
    <source>
        <dbReference type="Proteomes" id="UP000204551"/>
    </source>
</evidence>
<dbReference type="GO" id="GO:0015074">
    <property type="term" value="P:DNA integration"/>
    <property type="evidence" value="ECO:0007669"/>
    <property type="project" value="InterPro"/>
</dbReference>
<dbReference type="CDD" id="cd01185">
    <property type="entry name" value="INTN1_C_like"/>
    <property type="match status" value="1"/>
</dbReference>
<dbReference type="PROSITE" id="PS51898">
    <property type="entry name" value="TYR_RECOMBINASE"/>
    <property type="match status" value="1"/>
</dbReference>
<evidence type="ECO:0000256" key="1">
    <source>
        <dbReference type="ARBA" id="ARBA00023172"/>
    </source>
</evidence>
<accession>A0A221UTY4</accession>
<dbReference type="EMBL" id="CP022515">
    <property type="protein sequence ID" value="ASO04804.1"/>
    <property type="molecule type" value="Genomic_DNA"/>
</dbReference>
<dbReference type="InterPro" id="IPR013762">
    <property type="entry name" value="Integrase-like_cat_sf"/>
</dbReference>
<dbReference type="SUPFAM" id="SSF56349">
    <property type="entry name" value="DNA breaking-rejoining enzymes"/>
    <property type="match status" value="1"/>
</dbReference>
<evidence type="ECO:0000259" key="2">
    <source>
        <dbReference type="PROSITE" id="PS51898"/>
    </source>
</evidence>
<evidence type="ECO:0000313" key="3">
    <source>
        <dbReference type="EMBL" id="ASO04804.1"/>
    </source>
</evidence>
<dbReference type="PANTHER" id="PTHR30349:SF64">
    <property type="entry name" value="PROPHAGE INTEGRASE INTD-RELATED"/>
    <property type="match status" value="1"/>
</dbReference>
<organism evidence="3 4">
    <name type="scientific">Arenibacter algicola</name>
    <dbReference type="NCBI Taxonomy" id="616991"/>
    <lineage>
        <taxon>Bacteria</taxon>
        <taxon>Pseudomonadati</taxon>
        <taxon>Bacteroidota</taxon>
        <taxon>Flavobacteriia</taxon>
        <taxon>Flavobacteriales</taxon>
        <taxon>Flavobacteriaceae</taxon>
        <taxon>Arenibacter</taxon>
    </lineage>
</organism>
<keyword evidence="1" id="KW-0233">DNA recombination</keyword>
<dbReference type="STRING" id="616991.GCA_000733925_04466"/>
<dbReference type="Gene3D" id="1.10.443.10">
    <property type="entry name" value="Intergrase catalytic core"/>
    <property type="match status" value="1"/>
</dbReference>
<dbReference type="InterPro" id="IPR050090">
    <property type="entry name" value="Tyrosine_recombinase_XerCD"/>
</dbReference>